<accession>A0A059E088</accession>
<dbReference type="PATRIC" id="fig|1280948.3.peg.2545"/>
<dbReference type="Proteomes" id="UP000263957">
    <property type="component" value="Unassembled WGS sequence"/>
</dbReference>
<keyword evidence="4" id="KW-1185">Reference proteome</keyword>
<comment type="caution">
    <text evidence="3">The sequence shown here is derived from an EMBL/GenBank/DDBJ whole genome shotgun (WGS) entry which is preliminary data.</text>
</comment>
<organism evidence="3 4">
    <name type="scientific">Hyphomonas atlantica</name>
    <dbReference type="NCBI Taxonomy" id="1280948"/>
    <lineage>
        <taxon>Bacteria</taxon>
        <taxon>Pseudomonadati</taxon>
        <taxon>Pseudomonadota</taxon>
        <taxon>Alphaproteobacteria</taxon>
        <taxon>Hyphomonadales</taxon>
        <taxon>Hyphomonadaceae</taxon>
        <taxon>Hyphomonas</taxon>
    </lineage>
</organism>
<evidence type="ECO:0000313" key="4">
    <source>
        <dbReference type="Proteomes" id="UP000024547"/>
    </source>
</evidence>
<keyword evidence="1" id="KW-0732">Signal</keyword>
<dbReference type="PROSITE" id="PS51257">
    <property type="entry name" value="PROKAR_LIPOPROTEIN"/>
    <property type="match status" value="1"/>
</dbReference>
<dbReference type="eggNOG" id="ENOG50300MX">
    <property type="taxonomic scope" value="Bacteria"/>
</dbReference>
<reference evidence="2 5" key="2">
    <citation type="journal article" date="2018" name="Nat. Biotechnol.">
        <title>A standardized bacterial taxonomy based on genome phylogeny substantially revises the tree of life.</title>
        <authorList>
            <person name="Parks D.H."/>
            <person name="Chuvochina M."/>
            <person name="Waite D.W."/>
            <person name="Rinke C."/>
            <person name="Skarshewski A."/>
            <person name="Chaumeil P.A."/>
            <person name="Hugenholtz P."/>
        </authorList>
    </citation>
    <scope>NUCLEOTIDE SEQUENCE [LARGE SCALE GENOMIC DNA]</scope>
    <source>
        <strain evidence="2">UBA10378</strain>
    </source>
</reference>
<name>A0A059E088_9PROT</name>
<proteinExistence type="predicted"/>
<sequence>MIRSGLFLAASALVLAACSSAPAATERATTPVVQPASGFAMAMTTVEGLKEAGNTQTAIDRLTQLTGDPDLSRDQLAKTLLRRGELRMSPEGYDVMGAVEDFEEIVNTLDDTTSYAEAQTLLGSAQGAEAALIEQLNLPETTRQEKFDILMRLGRHEDAIDLMIASDLTPDNQTLIAMFQIGYLCEGDELTGRGYDAVEPDGTAHTLRFCDFGK</sequence>
<dbReference type="EMBL" id="DOGS01000247">
    <property type="protein sequence ID" value="HBQ49667.1"/>
    <property type="molecule type" value="Genomic_DNA"/>
</dbReference>
<evidence type="ECO:0000313" key="2">
    <source>
        <dbReference type="EMBL" id="HBQ49667.1"/>
    </source>
</evidence>
<evidence type="ECO:0000313" key="5">
    <source>
        <dbReference type="Proteomes" id="UP000263957"/>
    </source>
</evidence>
<evidence type="ECO:0008006" key="6">
    <source>
        <dbReference type="Google" id="ProtNLM"/>
    </source>
</evidence>
<dbReference type="STRING" id="1280948.HY36_07245"/>
<evidence type="ECO:0000313" key="3">
    <source>
        <dbReference type="EMBL" id="KCZ59921.1"/>
    </source>
</evidence>
<protein>
    <recommendedName>
        <fullName evidence="6">Lipoprotein</fullName>
    </recommendedName>
</protein>
<feature type="chain" id="PRO_5044537689" description="Lipoprotein" evidence="1">
    <location>
        <begin position="24"/>
        <end position="214"/>
    </location>
</feature>
<gene>
    <name evidence="2" type="ORF">DD728_12465</name>
    <name evidence="3" type="ORF">HY36_07245</name>
</gene>
<feature type="signal peptide" evidence="1">
    <location>
        <begin position="1"/>
        <end position="23"/>
    </location>
</feature>
<dbReference type="AlphaFoldDB" id="A0A059E088"/>
<evidence type="ECO:0000256" key="1">
    <source>
        <dbReference type="SAM" id="SignalP"/>
    </source>
</evidence>
<dbReference type="Proteomes" id="UP000024547">
    <property type="component" value="Unassembled WGS sequence"/>
</dbReference>
<reference evidence="3 4" key="1">
    <citation type="journal article" date="2014" name="Antonie Van Leeuwenhoek">
        <title>Hyphomonas beringensis sp. nov. and Hyphomonas chukchiensis sp. nov., isolated from surface seawater of the Bering Sea and Chukchi Sea.</title>
        <authorList>
            <person name="Li C."/>
            <person name="Lai Q."/>
            <person name="Li G."/>
            <person name="Dong C."/>
            <person name="Wang J."/>
            <person name="Liao Y."/>
            <person name="Shao Z."/>
        </authorList>
    </citation>
    <scope>NUCLEOTIDE SEQUENCE [LARGE SCALE GENOMIC DNA]</scope>
    <source>
        <strain evidence="3 4">22II1-22F38</strain>
    </source>
</reference>
<dbReference type="OrthoDB" id="7619157at2"/>
<dbReference type="RefSeq" id="WP_035553295.1">
    <property type="nucleotide sequence ID" value="NZ_AWFH01000034.1"/>
</dbReference>
<dbReference type="EMBL" id="AWFH01000034">
    <property type="protein sequence ID" value="KCZ59921.1"/>
    <property type="molecule type" value="Genomic_DNA"/>
</dbReference>
<dbReference type="GeneID" id="92501454"/>